<evidence type="ECO:0000313" key="3">
    <source>
        <dbReference type="Proteomes" id="UP000183508"/>
    </source>
</evidence>
<dbReference type="PANTHER" id="PTHR48207:SF3">
    <property type="entry name" value="SUCCINATE--HYDROXYMETHYLGLUTARATE COA-TRANSFERASE"/>
    <property type="match status" value="1"/>
</dbReference>
<dbReference type="InterPro" id="IPR044855">
    <property type="entry name" value="CoA-Trfase_III_dom3_sf"/>
</dbReference>
<dbReference type="Gene3D" id="3.30.1540.10">
    <property type="entry name" value="formyl-coa transferase, domain 3"/>
    <property type="match status" value="1"/>
</dbReference>
<dbReference type="Pfam" id="PF02515">
    <property type="entry name" value="CoA_transf_3"/>
    <property type="match status" value="1"/>
</dbReference>
<accession>A0A1I7KZ04</accession>
<dbReference type="AlphaFoldDB" id="A0A1I7KZ04"/>
<keyword evidence="1 2" id="KW-0808">Transferase</keyword>
<evidence type="ECO:0000313" key="2">
    <source>
        <dbReference type="EMBL" id="SFV02516.1"/>
    </source>
</evidence>
<dbReference type="PANTHER" id="PTHR48207">
    <property type="entry name" value="SUCCINATE--HYDROXYMETHYLGLUTARATE COA-TRANSFERASE"/>
    <property type="match status" value="1"/>
</dbReference>
<dbReference type="GO" id="GO:0008410">
    <property type="term" value="F:CoA-transferase activity"/>
    <property type="evidence" value="ECO:0007669"/>
    <property type="project" value="TreeGrafter"/>
</dbReference>
<sequence>MEELAITRVKRPLEGIRVIELGSVVAGPFAARVLADFGAEVIKIEPKTGDPLRTWGRLSPAGWSWWWYAQARNKRLMVVDLHQPDGQAIVQALMARSDAVIENFRPGTLDRWHLGYEDVKRLNPGIVYASISGFGQSGPYRDRPGFGNIAESMSGMRYVTGYPDRPPVRVGFAIGDEIAALYTVIGILMSLLRRERARDGQGDRVDVALTEAVFSLTEAALTEYLHEGVVQERTGNQLTRSAPSNIYPTRDGRWVAIGANTDHIFPRLLKAMNRVDLAGDPRFFDNQARVQNVAELDAIISAWTTQYDAVDLLAILNQHDVPAGPVMSVADIAVDPQYQARDMILRVPADTGEEIGMPGVVPKLERHPGRVDHAGGRLGRDTDTILQEVLGWTEEQIQEARRKGVIA</sequence>
<dbReference type="Gene3D" id="3.40.50.10540">
    <property type="entry name" value="Crotonobetainyl-coa:carnitine coa-transferase, domain 1"/>
    <property type="match status" value="1"/>
</dbReference>
<dbReference type="RefSeq" id="WP_074955274.1">
    <property type="nucleotide sequence ID" value="NZ_FPBV01000021.1"/>
</dbReference>
<dbReference type="InterPro" id="IPR050483">
    <property type="entry name" value="CoA-transferase_III_domain"/>
</dbReference>
<dbReference type="SUPFAM" id="SSF89796">
    <property type="entry name" value="CoA-transferase family III (CaiB/BaiF)"/>
    <property type="match status" value="1"/>
</dbReference>
<reference evidence="3" key="1">
    <citation type="submission" date="2016-10" db="EMBL/GenBank/DDBJ databases">
        <authorList>
            <person name="Varghese N."/>
        </authorList>
    </citation>
    <scope>NUCLEOTIDE SEQUENCE [LARGE SCALE GENOMIC DNA]</scope>
    <source>
        <strain evidence="3">DSM 17980</strain>
    </source>
</reference>
<proteinExistence type="predicted"/>
<dbReference type="Proteomes" id="UP000183508">
    <property type="component" value="Unassembled WGS sequence"/>
</dbReference>
<dbReference type="InterPro" id="IPR003673">
    <property type="entry name" value="CoA-Trfase_fam_III"/>
</dbReference>
<dbReference type="STRING" id="392015.SAMN05421543_12123"/>
<gene>
    <name evidence="2" type="ORF">SAMN05421543_12123</name>
</gene>
<protein>
    <submittedName>
        <fullName evidence="2">Formyl-CoA transferase</fullName>
    </submittedName>
</protein>
<dbReference type="eggNOG" id="COG1804">
    <property type="taxonomic scope" value="Bacteria"/>
</dbReference>
<keyword evidence="3" id="KW-1185">Reference proteome</keyword>
<dbReference type="EMBL" id="FPBV01000021">
    <property type="protein sequence ID" value="SFV02516.1"/>
    <property type="molecule type" value="Genomic_DNA"/>
</dbReference>
<dbReference type="OrthoDB" id="9797653at2"/>
<organism evidence="2 3">
    <name type="scientific">Alicyclobacillus macrosporangiidus</name>
    <dbReference type="NCBI Taxonomy" id="392015"/>
    <lineage>
        <taxon>Bacteria</taxon>
        <taxon>Bacillati</taxon>
        <taxon>Bacillota</taxon>
        <taxon>Bacilli</taxon>
        <taxon>Bacillales</taxon>
        <taxon>Alicyclobacillaceae</taxon>
        <taxon>Alicyclobacillus</taxon>
    </lineage>
</organism>
<dbReference type="InterPro" id="IPR023606">
    <property type="entry name" value="CoA-Trfase_III_dom_1_sf"/>
</dbReference>
<evidence type="ECO:0000256" key="1">
    <source>
        <dbReference type="ARBA" id="ARBA00022679"/>
    </source>
</evidence>
<name>A0A1I7KZ04_9BACL</name>